<reference evidence="3 4" key="1">
    <citation type="journal article" date="2014" name="Int. J. Syst. Evol. Microbiol.">
        <title>Complete genome sequence of Corynebacterium casei LMG S-19264T (=DSM 44701T), isolated from a smear-ripened cheese.</title>
        <authorList>
            <consortium name="US DOE Joint Genome Institute (JGI-PGF)"/>
            <person name="Walter F."/>
            <person name="Albersmeier A."/>
            <person name="Kalinowski J."/>
            <person name="Ruckert C."/>
        </authorList>
    </citation>
    <scope>NUCLEOTIDE SEQUENCE [LARGE SCALE GENOMIC DNA]</scope>
    <source>
        <strain evidence="3 4">NBRC 112289</strain>
    </source>
</reference>
<keyword evidence="4" id="KW-1185">Reference proteome</keyword>
<feature type="signal peptide" evidence="2">
    <location>
        <begin position="1"/>
        <end position="19"/>
    </location>
</feature>
<feature type="region of interest" description="Disordered" evidence="1">
    <location>
        <begin position="23"/>
        <end position="66"/>
    </location>
</feature>
<keyword evidence="2" id="KW-0732">Signal</keyword>
<evidence type="ECO:0008006" key="5">
    <source>
        <dbReference type="Google" id="ProtNLM"/>
    </source>
</evidence>
<sequence>MKRHHLVTGLAAAGVLALALTGCTGPDPEPTPSPSASGEAEAPETYTDIVDTPGDEDGMTGARSDLDMPTCVLEDGAWSVGGTVTNPTEETVSYRIFMSLLDEDGATVALQQINVDGVEGGAEAEWSGTIPVEQENLQCIPRVERRAA</sequence>
<dbReference type="AlphaFoldDB" id="A0AA37UK81"/>
<dbReference type="EMBL" id="BSUL01000001">
    <property type="protein sequence ID" value="GMA28796.1"/>
    <property type="molecule type" value="Genomic_DNA"/>
</dbReference>
<accession>A0AA37UK81</accession>
<feature type="chain" id="PRO_5041243804" description="Secreted protein" evidence="2">
    <location>
        <begin position="20"/>
        <end position="148"/>
    </location>
</feature>
<evidence type="ECO:0000313" key="3">
    <source>
        <dbReference type="EMBL" id="GMA28796.1"/>
    </source>
</evidence>
<comment type="caution">
    <text evidence="3">The sequence shown here is derived from an EMBL/GenBank/DDBJ whole genome shotgun (WGS) entry which is preliminary data.</text>
</comment>
<dbReference type="Proteomes" id="UP001157160">
    <property type="component" value="Unassembled WGS sequence"/>
</dbReference>
<protein>
    <recommendedName>
        <fullName evidence="5">Secreted protein</fullName>
    </recommendedName>
</protein>
<name>A0AA37UK81_9MICO</name>
<dbReference type="PROSITE" id="PS51257">
    <property type="entry name" value="PROKAR_LIPOPROTEIN"/>
    <property type="match status" value="1"/>
</dbReference>
<evidence type="ECO:0000313" key="4">
    <source>
        <dbReference type="Proteomes" id="UP001157160"/>
    </source>
</evidence>
<proteinExistence type="predicted"/>
<gene>
    <name evidence="3" type="ORF">GCM10025874_20490</name>
</gene>
<evidence type="ECO:0000256" key="2">
    <source>
        <dbReference type="SAM" id="SignalP"/>
    </source>
</evidence>
<dbReference type="RefSeq" id="WP_284232313.1">
    <property type="nucleotide sequence ID" value="NZ_BSUL01000001.1"/>
</dbReference>
<organism evidence="3 4">
    <name type="scientific">Arenivirga flava</name>
    <dbReference type="NCBI Taxonomy" id="1930060"/>
    <lineage>
        <taxon>Bacteria</taxon>
        <taxon>Bacillati</taxon>
        <taxon>Actinomycetota</taxon>
        <taxon>Actinomycetes</taxon>
        <taxon>Micrococcales</taxon>
        <taxon>Microbacteriaceae</taxon>
        <taxon>Arenivirga</taxon>
    </lineage>
</organism>
<evidence type="ECO:0000256" key="1">
    <source>
        <dbReference type="SAM" id="MobiDB-lite"/>
    </source>
</evidence>